<evidence type="ECO:0000259" key="2">
    <source>
        <dbReference type="Pfam" id="PF13590"/>
    </source>
</evidence>
<gene>
    <name evidence="3" type="ORF">ACFSQP_08395</name>
</gene>
<dbReference type="RefSeq" id="WP_376893366.1">
    <property type="nucleotide sequence ID" value="NZ_JBHULS010000003.1"/>
</dbReference>
<protein>
    <submittedName>
        <fullName evidence="3">DUF4136 domain-containing protein</fullName>
    </submittedName>
</protein>
<sequence>MKQFLALTLVLFLSSCGIMVTYDYEKGTDFSQYKTYNYFDNMQTGLSELDAKRFFQILDSQLQNKGFTLSETPDFIIDVKSSSAYKPKPSSSVGMGVGSHGGGVSVGIPIGQSSVTRKLILDFVDGTTQQLFWQAVSSEPTAPENSPEARSAQFQKVISKLLEKYPPTK</sequence>
<dbReference type="Pfam" id="PF13590">
    <property type="entry name" value="DUF4136"/>
    <property type="match status" value="1"/>
</dbReference>
<organism evidence="3 4">
    <name type="scientific">Bizionia sediminis</name>
    <dbReference type="NCBI Taxonomy" id="1737064"/>
    <lineage>
        <taxon>Bacteria</taxon>
        <taxon>Pseudomonadati</taxon>
        <taxon>Bacteroidota</taxon>
        <taxon>Flavobacteriia</taxon>
        <taxon>Flavobacteriales</taxon>
        <taxon>Flavobacteriaceae</taxon>
        <taxon>Bizionia</taxon>
    </lineage>
</organism>
<evidence type="ECO:0000313" key="3">
    <source>
        <dbReference type="EMBL" id="MFD2551833.1"/>
    </source>
</evidence>
<proteinExistence type="predicted"/>
<feature type="domain" description="DUF4136" evidence="2">
    <location>
        <begin position="20"/>
        <end position="167"/>
    </location>
</feature>
<name>A0ABW5KUA0_9FLAO</name>
<dbReference type="Proteomes" id="UP001597472">
    <property type="component" value="Unassembled WGS sequence"/>
</dbReference>
<keyword evidence="4" id="KW-1185">Reference proteome</keyword>
<comment type="caution">
    <text evidence="3">The sequence shown here is derived from an EMBL/GenBank/DDBJ whole genome shotgun (WGS) entry which is preliminary data.</text>
</comment>
<accession>A0ABW5KUA0</accession>
<evidence type="ECO:0000313" key="4">
    <source>
        <dbReference type="Proteomes" id="UP001597472"/>
    </source>
</evidence>
<feature type="signal peptide" evidence="1">
    <location>
        <begin position="1"/>
        <end position="20"/>
    </location>
</feature>
<dbReference type="InterPro" id="IPR025411">
    <property type="entry name" value="DUF4136"/>
</dbReference>
<keyword evidence="1" id="KW-0732">Signal</keyword>
<feature type="chain" id="PRO_5046244229" evidence="1">
    <location>
        <begin position="21"/>
        <end position="169"/>
    </location>
</feature>
<dbReference type="EMBL" id="JBHULS010000003">
    <property type="protein sequence ID" value="MFD2551833.1"/>
    <property type="molecule type" value="Genomic_DNA"/>
</dbReference>
<dbReference type="PROSITE" id="PS51257">
    <property type="entry name" value="PROKAR_LIPOPROTEIN"/>
    <property type="match status" value="1"/>
</dbReference>
<reference evidence="4" key="1">
    <citation type="journal article" date="2019" name="Int. J. Syst. Evol. Microbiol.">
        <title>The Global Catalogue of Microorganisms (GCM) 10K type strain sequencing project: providing services to taxonomists for standard genome sequencing and annotation.</title>
        <authorList>
            <consortium name="The Broad Institute Genomics Platform"/>
            <consortium name="The Broad Institute Genome Sequencing Center for Infectious Disease"/>
            <person name="Wu L."/>
            <person name="Ma J."/>
        </authorList>
    </citation>
    <scope>NUCLEOTIDE SEQUENCE [LARGE SCALE GENOMIC DNA]</scope>
    <source>
        <strain evidence="4">KCTC 42587</strain>
    </source>
</reference>
<evidence type="ECO:0000256" key="1">
    <source>
        <dbReference type="SAM" id="SignalP"/>
    </source>
</evidence>
<dbReference type="Gene3D" id="3.30.160.670">
    <property type="match status" value="1"/>
</dbReference>